<accession>A0ACC2NFG6</accession>
<protein>
    <submittedName>
        <fullName evidence="1">Uncharacterized protein</fullName>
    </submittedName>
</protein>
<reference evidence="1" key="1">
    <citation type="submission" date="2023-04" db="EMBL/GenBank/DDBJ databases">
        <title>A chromosome-level genome assembly of the parasitoid wasp Eretmocerus hayati.</title>
        <authorList>
            <person name="Zhong Y."/>
            <person name="Liu S."/>
            <person name="Liu Y."/>
        </authorList>
    </citation>
    <scope>NUCLEOTIDE SEQUENCE</scope>
    <source>
        <strain evidence="1">ZJU_SS_LIU_2023</strain>
    </source>
</reference>
<comment type="caution">
    <text evidence="1">The sequence shown here is derived from an EMBL/GenBank/DDBJ whole genome shotgun (WGS) entry which is preliminary data.</text>
</comment>
<dbReference type="EMBL" id="CM056743">
    <property type="protein sequence ID" value="KAJ8669401.1"/>
    <property type="molecule type" value="Genomic_DNA"/>
</dbReference>
<dbReference type="Proteomes" id="UP001239111">
    <property type="component" value="Chromosome 3"/>
</dbReference>
<sequence length="187" mass="20802">MIRLANNSAIAHELPNRRTLVKGILEDVNIQVEENERQRFRYRYYALTSDGWTNTSANSKLFVHNMLNMRNDHAFLACWNSSTVSQTAANIPRNMVDTVSIAGRDYGAIPVGFVIDNGANMKAAVKELLTVHGLSLFWATCGSHSGNLRIKSLVDPNQAQNNQIIVNEWKQPRCSLTANITAKVGDS</sequence>
<gene>
    <name evidence="1" type="ORF">QAD02_000660</name>
</gene>
<evidence type="ECO:0000313" key="1">
    <source>
        <dbReference type="EMBL" id="KAJ8669401.1"/>
    </source>
</evidence>
<proteinExistence type="predicted"/>
<name>A0ACC2NFG6_9HYME</name>
<keyword evidence="2" id="KW-1185">Reference proteome</keyword>
<evidence type="ECO:0000313" key="2">
    <source>
        <dbReference type="Proteomes" id="UP001239111"/>
    </source>
</evidence>
<organism evidence="1 2">
    <name type="scientific">Eretmocerus hayati</name>
    <dbReference type="NCBI Taxonomy" id="131215"/>
    <lineage>
        <taxon>Eukaryota</taxon>
        <taxon>Metazoa</taxon>
        <taxon>Ecdysozoa</taxon>
        <taxon>Arthropoda</taxon>
        <taxon>Hexapoda</taxon>
        <taxon>Insecta</taxon>
        <taxon>Pterygota</taxon>
        <taxon>Neoptera</taxon>
        <taxon>Endopterygota</taxon>
        <taxon>Hymenoptera</taxon>
        <taxon>Apocrita</taxon>
        <taxon>Proctotrupomorpha</taxon>
        <taxon>Chalcidoidea</taxon>
        <taxon>Aphelinidae</taxon>
        <taxon>Aphelininae</taxon>
        <taxon>Eretmocerus</taxon>
    </lineage>
</organism>